<evidence type="ECO:0000259" key="7">
    <source>
        <dbReference type="Pfam" id="PF07992"/>
    </source>
</evidence>
<evidence type="ECO:0000256" key="4">
    <source>
        <dbReference type="ARBA" id="ARBA00022827"/>
    </source>
</evidence>
<gene>
    <name evidence="8" type="ORF">ABSH63_15400</name>
</gene>
<dbReference type="Proteomes" id="UP001465331">
    <property type="component" value="Unassembled WGS sequence"/>
</dbReference>
<dbReference type="InterPro" id="IPR021163">
    <property type="entry name" value="Ferredox_Rdtase_adrenod"/>
</dbReference>
<name>A0ABV2ADQ9_9GAMM</name>
<dbReference type="PRINTS" id="PR00419">
    <property type="entry name" value="ADXRDTASE"/>
</dbReference>
<keyword evidence="6" id="KW-0560">Oxidoreductase</keyword>
<dbReference type="InterPro" id="IPR023753">
    <property type="entry name" value="FAD/NAD-binding_dom"/>
</dbReference>
<evidence type="ECO:0000256" key="3">
    <source>
        <dbReference type="ARBA" id="ARBA00022630"/>
    </source>
</evidence>
<reference evidence="8 9" key="1">
    <citation type="submission" date="2024-06" db="EMBL/GenBank/DDBJ databases">
        <authorList>
            <person name="Li Z."/>
            <person name="Jiang Y."/>
        </authorList>
    </citation>
    <scope>NUCLEOTIDE SEQUENCE [LARGE SCALE GENOMIC DNA]</scope>
    <source>
        <strain evidence="8 9">HSW-8</strain>
    </source>
</reference>
<comment type="cofactor">
    <cofactor evidence="1">
        <name>FAD</name>
        <dbReference type="ChEBI" id="CHEBI:57692"/>
    </cofactor>
</comment>
<keyword evidence="5" id="KW-0521">NADP</keyword>
<dbReference type="Pfam" id="PF07992">
    <property type="entry name" value="Pyr_redox_2"/>
    <property type="match status" value="1"/>
</dbReference>
<comment type="similarity">
    <text evidence="2">Belongs to the ferredoxin--NADP reductase type 1 family.</text>
</comment>
<evidence type="ECO:0000256" key="6">
    <source>
        <dbReference type="ARBA" id="ARBA00023002"/>
    </source>
</evidence>
<dbReference type="PANTHER" id="PTHR48467:SF1">
    <property type="entry name" value="GLUTAMATE SYNTHASE 1 [NADH], CHLOROPLASTIC-LIKE"/>
    <property type="match status" value="1"/>
</dbReference>
<dbReference type="Gene3D" id="3.50.50.60">
    <property type="entry name" value="FAD/NAD(P)-binding domain"/>
    <property type="match status" value="1"/>
</dbReference>
<sequence>MKAPSHPLKVAIIGAGAAGLYATTELLRRDACARVDLFDRLPTPGGLVRSGVSPDHAARREVSAVLERMAVASGRFRYFGNVAYGRELTLDDLRRHYHATIFACGAVEDRRLGIPGEDLPGSHAATHFVGWYNAHPDQAERRFDFDCERAAVIGNGNVALDVARMMLLPIDLLRQTDIADHALDALSTSRVREVVILGRRGPAQASFTAPELLELTHLPGVAVEIDGVIPDDVPASLPASQRLRLQILHELRWRRSAPAPRRLILRFQRSAEALLGEDRVVAVRLVENRLVDDGRGGIKAEPGSTVETLEVGLVFRSIGYRASALPRLPFDDSRGVIPNQAGRVQGEDGLVQGLYVTGWIKRGPNGVIGSNRFCARETVDALMADAGSLKARPPMDLHNDLPGSLQRRGIGITDHRGWQQIDRIERERGLASGRPRRRIAARRELLAIAASGPA</sequence>
<keyword evidence="4" id="KW-0274">FAD</keyword>
<dbReference type="InterPro" id="IPR036188">
    <property type="entry name" value="FAD/NAD-bd_sf"/>
</dbReference>
<proteinExistence type="inferred from homology"/>
<keyword evidence="9" id="KW-1185">Reference proteome</keyword>
<dbReference type="InterPro" id="IPR055275">
    <property type="entry name" value="Ferredox_Rdtase"/>
</dbReference>
<keyword evidence="3" id="KW-0285">Flavoprotein</keyword>
<dbReference type="RefSeq" id="WP_352890949.1">
    <property type="nucleotide sequence ID" value="NZ_JBEPIJ010000031.1"/>
</dbReference>
<feature type="domain" description="FAD/NAD(P)-binding" evidence="7">
    <location>
        <begin position="9"/>
        <end position="165"/>
    </location>
</feature>
<comment type="caution">
    <text evidence="8">The sequence shown here is derived from an EMBL/GenBank/DDBJ whole genome shotgun (WGS) entry which is preliminary data.</text>
</comment>
<evidence type="ECO:0000256" key="5">
    <source>
        <dbReference type="ARBA" id="ARBA00022857"/>
    </source>
</evidence>
<accession>A0ABV2ADQ9</accession>
<evidence type="ECO:0000313" key="8">
    <source>
        <dbReference type="EMBL" id="MES0875383.1"/>
    </source>
</evidence>
<dbReference type="EMBL" id="JBEPIJ010000031">
    <property type="protein sequence ID" value="MES0875383.1"/>
    <property type="molecule type" value="Genomic_DNA"/>
</dbReference>
<organism evidence="8 9">
    <name type="scientific">Sinimarinibacterium thermocellulolyticum</name>
    <dbReference type="NCBI Taxonomy" id="3170016"/>
    <lineage>
        <taxon>Bacteria</taxon>
        <taxon>Pseudomonadati</taxon>
        <taxon>Pseudomonadota</taxon>
        <taxon>Gammaproteobacteria</taxon>
        <taxon>Nevskiales</taxon>
        <taxon>Nevskiaceae</taxon>
        <taxon>Sinimarinibacterium</taxon>
    </lineage>
</organism>
<evidence type="ECO:0000256" key="2">
    <source>
        <dbReference type="ARBA" id="ARBA00008312"/>
    </source>
</evidence>
<dbReference type="PIRSF" id="PIRSF000362">
    <property type="entry name" value="FNR"/>
    <property type="match status" value="1"/>
</dbReference>
<evidence type="ECO:0000313" key="9">
    <source>
        <dbReference type="Proteomes" id="UP001465331"/>
    </source>
</evidence>
<dbReference type="Gene3D" id="3.40.50.720">
    <property type="entry name" value="NAD(P)-binding Rossmann-like Domain"/>
    <property type="match status" value="1"/>
</dbReference>
<dbReference type="SUPFAM" id="SSF51971">
    <property type="entry name" value="Nucleotide-binding domain"/>
    <property type="match status" value="2"/>
</dbReference>
<evidence type="ECO:0000256" key="1">
    <source>
        <dbReference type="ARBA" id="ARBA00001974"/>
    </source>
</evidence>
<protein>
    <submittedName>
        <fullName evidence="8">FAD-dependent oxidoreductase</fullName>
    </submittedName>
</protein>
<dbReference type="PANTHER" id="PTHR48467">
    <property type="entry name" value="GLUTAMATE SYNTHASE 1 [NADH], CHLOROPLASTIC-LIKE"/>
    <property type="match status" value="1"/>
</dbReference>